<dbReference type="SUPFAM" id="SSF55729">
    <property type="entry name" value="Acyl-CoA N-acyltransferases (Nat)"/>
    <property type="match status" value="1"/>
</dbReference>
<name>A0A7S1CQ62_9STRA</name>
<dbReference type="UniPathway" id="UPA00067">
    <property type="reaction ID" value="UER00122"/>
</dbReference>
<protein>
    <recommendedName>
        <fullName evidence="7">L-2,4-diaminobutyric acid acetyltransferase</fullName>
        <ecNumber evidence="5">2.3.1.178</ecNumber>
        <ecNumber evidence="6">4.2.1.108</ecNumber>
    </recommendedName>
    <alternativeName>
        <fullName evidence="8">L-ectoine synthase</fullName>
    </alternativeName>
    <alternativeName>
        <fullName evidence="12">N-acetyldiaminobutyrate dehydratase</fullName>
    </alternativeName>
</protein>
<organism evidence="16">
    <name type="scientific">Bicosoecida sp. CB-2014</name>
    <dbReference type="NCBI Taxonomy" id="1486930"/>
    <lineage>
        <taxon>Eukaryota</taxon>
        <taxon>Sar</taxon>
        <taxon>Stramenopiles</taxon>
        <taxon>Bigyra</taxon>
        <taxon>Opalozoa</taxon>
        <taxon>Bicosoecida</taxon>
    </lineage>
</organism>
<dbReference type="GO" id="GO:0033990">
    <property type="term" value="F:ectoine synthase activity"/>
    <property type="evidence" value="ECO:0007669"/>
    <property type="project" value="UniProtKB-EC"/>
</dbReference>
<evidence type="ECO:0000256" key="3">
    <source>
        <dbReference type="ARBA" id="ARBA00009637"/>
    </source>
</evidence>
<dbReference type="GO" id="GO:0033816">
    <property type="term" value="F:diaminobutyrate acetyltransferase activity"/>
    <property type="evidence" value="ECO:0007669"/>
    <property type="project" value="UniProtKB-EC"/>
</dbReference>
<evidence type="ECO:0000256" key="7">
    <source>
        <dbReference type="ARBA" id="ARBA00017935"/>
    </source>
</evidence>
<dbReference type="EMBL" id="HBFS01025717">
    <property type="protein sequence ID" value="CAD8923994.1"/>
    <property type="molecule type" value="Transcribed_RNA"/>
</dbReference>
<comment type="similarity">
    <text evidence="4">Belongs to the acetyltransferase family. EctA subfamily.</text>
</comment>
<evidence type="ECO:0000256" key="13">
    <source>
        <dbReference type="ARBA" id="ARBA00048714"/>
    </source>
</evidence>
<dbReference type="InterPro" id="IPR011051">
    <property type="entry name" value="RmlC_Cupin_sf"/>
</dbReference>
<accession>A0A7S1CQ62</accession>
<evidence type="ECO:0000256" key="1">
    <source>
        <dbReference type="ARBA" id="ARBA00004978"/>
    </source>
</evidence>
<gene>
    <name evidence="16" type="ORF">BSP0115_LOCUS17257</name>
</gene>
<evidence type="ECO:0000256" key="12">
    <source>
        <dbReference type="ARBA" id="ARBA00033271"/>
    </source>
</evidence>
<evidence type="ECO:0000256" key="10">
    <source>
        <dbReference type="ARBA" id="ARBA00023239"/>
    </source>
</evidence>
<dbReference type="InterPro" id="IPR014710">
    <property type="entry name" value="RmlC-like_jellyroll"/>
</dbReference>
<dbReference type="GO" id="GO:0019491">
    <property type="term" value="P:ectoine biosynthetic process"/>
    <property type="evidence" value="ECO:0007669"/>
    <property type="project" value="UniProtKB-UniPathway"/>
</dbReference>
<dbReference type="Gene3D" id="3.40.630.30">
    <property type="match status" value="1"/>
</dbReference>
<dbReference type="InterPro" id="IPR010462">
    <property type="entry name" value="Ectoine_synth"/>
</dbReference>
<dbReference type="NCBIfam" id="TIGR02406">
    <property type="entry name" value="ectoine_EctA"/>
    <property type="match status" value="1"/>
</dbReference>
<reference evidence="16" key="1">
    <citation type="submission" date="2021-01" db="EMBL/GenBank/DDBJ databases">
        <authorList>
            <person name="Corre E."/>
            <person name="Pelletier E."/>
            <person name="Niang G."/>
            <person name="Scheremetjew M."/>
            <person name="Finn R."/>
            <person name="Kale V."/>
            <person name="Holt S."/>
            <person name="Cochrane G."/>
            <person name="Meng A."/>
            <person name="Brown T."/>
            <person name="Cohen L."/>
        </authorList>
    </citation>
    <scope>NUCLEOTIDE SEQUENCE</scope>
    <source>
        <strain evidence="16">Ms1</strain>
    </source>
</reference>
<dbReference type="PROSITE" id="PS51186">
    <property type="entry name" value="GNAT"/>
    <property type="match status" value="1"/>
</dbReference>
<dbReference type="AlphaFoldDB" id="A0A7S1CQ62"/>
<dbReference type="InterPro" id="IPR016181">
    <property type="entry name" value="Acyl_CoA_acyltransferase"/>
</dbReference>
<evidence type="ECO:0000256" key="2">
    <source>
        <dbReference type="ARBA" id="ARBA00005181"/>
    </source>
</evidence>
<evidence type="ECO:0000256" key="14">
    <source>
        <dbReference type="ARBA" id="ARBA00048924"/>
    </source>
</evidence>
<dbReference type="Pfam" id="PF06339">
    <property type="entry name" value="Ectoine_synth"/>
    <property type="match status" value="1"/>
</dbReference>
<evidence type="ECO:0000313" key="16">
    <source>
        <dbReference type="EMBL" id="CAD8923994.1"/>
    </source>
</evidence>
<evidence type="ECO:0000256" key="5">
    <source>
        <dbReference type="ARBA" id="ARBA00012355"/>
    </source>
</evidence>
<evidence type="ECO:0000259" key="15">
    <source>
        <dbReference type="PROSITE" id="PS51186"/>
    </source>
</evidence>
<dbReference type="InterPro" id="IPR000182">
    <property type="entry name" value="GNAT_dom"/>
</dbReference>
<sequence>MATLTSSMQPLGRSLLSLAVPAARGAARGAVSRVAARAGLPAASSAAADALGGRRRFILRTLDDVRAAGNVVEAATKTWESRRYLLRSDGCGFSFHQTFLRAGETTLIWYRNHVEAVFIMKGSGTIELVNEDQKQGEGTLHHLNEGSMYCLNGNERHFLRASDDGDMVAVCVFSPPVAGTEDHNEHGVYPAVDDAGTAHYSYGAALVPSLFPVPDALRHGSDPTAAAPAPATAPPLVCDDGVVMRTPTQADGKAMARIVAETTLDDNSTYAYLLAATDFADSSLIAELDGKAAGFVFGYRPPRKPDTLFVWQIGVSPDAAGKGLGGRMLDALADRAAAAPPAAGTATPLRFMEATVTPDNAASRALFTGFARRRSAPLRIEEGAFAADDFDIGSGSAHESEDRFIIGPF</sequence>
<comment type="catalytic activity">
    <reaction evidence="14">
        <text>L-2,4-diaminobutanoate + acetyl-CoA = (2S)-4-acetamido-2-aminobutanoate + CoA + H(+)</text>
        <dbReference type="Rhea" id="RHEA:16901"/>
        <dbReference type="ChEBI" id="CHEBI:15378"/>
        <dbReference type="ChEBI" id="CHEBI:57287"/>
        <dbReference type="ChEBI" id="CHEBI:57288"/>
        <dbReference type="ChEBI" id="CHEBI:58761"/>
        <dbReference type="ChEBI" id="CHEBI:58929"/>
        <dbReference type="EC" id="2.3.1.178"/>
    </reaction>
</comment>
<evidence type="ECO:0000256" key="8">
    <source>
        <dbReference type="ARBA" id="ARBA00019707"/>
    </source>
</evidence>
<evidence type="ECO:0000256" key="9">
    <source>
        <dbReference type="ARBA" id="ARBA00022679"/>
    </source>
</evidence>
<dbReference type="NCBIfam" id="NF009806">
    <property type="entry name" value="PRK13290.1"/>
    <property type="match status" value="1"/>
</dbReference>
<dbReference type="InterPro" id="IPR012772">
    <property type="entry name" value="Ectoine_EctA"/>
</dbReference>
<dbReference type="HAMAP" id="MF_01255">
    <property type="entry name" value="Ectoine_synth"/>
    <property type="match status" value="1"/>
</dbReference>
<comment type="similarity">
    <text evidence="3">Belongs to the ectoine synthase family.</text>
</comment>
<comment type="pathway">
    <text evidence="1">Amine and polyamine biosynthesis; ectoine biosynthesis; L-ectoine from L-aspartate 4-semialdehyde: step 2/3.</text>
</comment>
<dbReference type="Gene3D" id="2.60.120.10">
    <property type="entry name" value="Jelly Rolls"/>
    <property type="match status" value="1"/>
</dbReference>
<evidence type="ECO:0000256" key="6">
    <source>
        <dbReference type="ARBA" id="ARBA00013192"/>
    </source>
</evidence>
<dbReference type="PANTHER" id="PTHR39289">
    <property type="match status" value="1"/>
</dbReference>
<keyword evidence="10" id="KW-0456">Lyase</keyword>
<proteinExistence type="inferred from homology"/>
<keyword evidence="9" id="KW-0808">Transferase</keyword>
<dbReference type="EC" id="2.3.1.178" evidence="5"/>
<evidence type="ECO:0000256" key="11">
    <source>
        <dbReference type="ARBA" id="ARBA00023315"/>
    </source>
</evidence>
<keyword evidence="11" id="KW-0012">Acyltransferase</keyword>
<dbReference type="CDD" id="cd06978">
    <property type="entry name" value="cupin_EctC"/>
    <property type="match status" value="1"/>
</dbReference>
<dbReference type="PANTHER" id="PTHR39289:SF1">
    <property type="entry name" value="L-ECTOINE SYNTHASE"/>
    <property type="match status" value="1"/>
</dbReference>
<comment type="catalytic activity">
    <reaction evidence="13">
        <text>(2S)-4-acetamido-2-aminobutanoate = L-ectoine + H2O</text>
        <dbReference type="Rhea" id="RHEA:17281"/>
        <dbReference type="ChEBI" id="CHEBI:15377"/>
        <dbReference type="ChEBI" id="CHEBI:58515"/>
        <dbReference type="ChEBI" id="CHEBI:58929"/>
        <dbReference type="EC" id="4.2.1.108"/>
    </reaction>
</comment>
<dbReference type="SUPFAM" id="SSF51182">
    <property type="entry name" value="RmlC-like cupins"/>
    <property type="match status" value="1"/>
</dbReference>
<dbReference type="EC" id="4.2.1.108" evidence="6"/>
<evidence type="ECO:0000256" key="4">
    <source>
        <dbReference type="ARBA" id="ARBA00010712"/>
    </source>
</evidence>
<dbReference type="Pfam" id="PF00583">
    <property type="entry name" value="Acetyltransf_1"/>
    <property type="match status" value="1"/>
</dbReference>
<dbReference type="CDD" id="cd04301">
    <property type="entry name" value="NAT_SF"/>
    <property type="match status" value="1"/>
</dbReference>
<feature type="domain" description="N-acetyltransferase" evidence="15">
    <location>
        <begin position="242"/>
        <end position="391"/>
    </location>
</feature>
<comment type="pathway">
    <text evidence="2">Amine and polyamine biosynthesis; ectoine biosynthesis; L-ectoine from L-aspartate 4-semialdehyde: step 3/3.</text>
</comment>